<dbReference type="CDD" id="cd00146">
    <property type="entry name" value="PKD"/>
    <property type="match status" value="1"/>
</dbReference>
<organism evidence="14 15">
    <name type="scientific">Veronia pacifica</name>
    <dbReference type="NCBI Taxonomy" id="1080227"/>
    <lineage>
        <taxon>Bacteria</taxon>
        <taxon>Pseudomonadati</taxon>
        <taxon>Pseudomonadota</taxon>
        <taxon>Gammaproteobacteria</taxon>
        <taxon>Vibrionales</taxon>
        <taxon>Vibrionaceae</taxon>
        <taxon>Veronia</taxon>
    </lineage>
</organism>
<keyword evidence="6 12" id="KW-0732">Signal</keyword>
<dbReference type="GO" id="GO:0008237">
    <property type="term" value="F:metallopeptidase activity"/>
    <property type="evidence" value="ECO:0007669"/>
    <property type="project" value="UniProtKB-KW"/>
</dbReference>
<accession>A0A1C3EAJ6</accession>
<dbReference type="Gene3D" id="2.60.40.10">
    <property type="entry name" value="Immunoglobulins"/>
    <property type="match status" value="1"/>
</dbReference>
<evidence type="ECO:0000256" key="10">
    <source>
        <dbReference type="ARBA" id="ARBA00023026"/>
    </source>
</evidence>
<keyword evidence="9" id="KW-0106">Calcium</keyword>
<dbReference type="InterPro" id="IPR048665">
    <property type="entry name" value="InhA-like_VEG"/>
</dbReference>
<dbReference type="OrthoDB" id="275270at2"/>
<dbReference type="PANTHER" id="PTHR13062:SF12">
    <property type="entry name" value="ALPHA-2-MACROGLOBULIN DOMAIN-CONTAINING PROTEIN"/>
    <property type="match status" value="1"/>
</dbReference>
<name>A0A1C3EAJ6_9GAMM</name>
<dbReference type="Pfam" id="PF18911">
    <property type="entry name" value="PKD_4"/>
    <property type="match status" value="1"/>
</dbReference>
<evidence type="ECO:0000313" key="15">
    <source>
        <dbReference type="Proteomes" id="UP000094936"/>
    </source>
</evidence>
<evidence type="ECO:0000256" key="11">
    <source>
        <dbReference type="ARBA" id="ARBA00023049"/>
    </source>
</evidence>
<dbReference type="SUPFAM" id="SSF49299">
    <property type="entry name" value="PKD domain"/>
    <property type="match status" value="1"/>
</dbReference>
<dbReference type="InterPro" id="IPR012300">
    <property type="entry name" value="Pept_M6_InhA"/>
</dbReference>
<dbReference type="PIRSF" id="PIRSF007519">
    <property type="entry name" value="Protease_InhA"/>
    <property type="match status" value="1"/>
</dbReference>
<feature type="signal peptide" evidence="12">
    <location>
        <begin position="1"/>
        <end position="23"/>
    </location>
</feature>
<evidence type="ECO:0000313" key="14">
    <source>
        <dbReference type="EMBL" id="ODA30281.1"/>
    </source>
</evidence>
<evidence type="ECO:0000256" key="3">
    <source>
        <dbReference type="ARBA" id="ARBA00022525"/>
    </source>
</evidence>
<keyword evidence="15" id="KW-1185">Reference proteome</keyword>
<comment type="caution">
    <text evidence="14">The sequence shown here is derived from an EMBL/GenBank/DDBJ whole genome shotgun (WGS) entry which is preliminary data.</text>
</comment>
<dbReference type="InterPro" id="IPR008757">
    <property type="entry name" value="Peptidase_M6-like_domain"/>
</dbReference>
<dbReference type="GO" id="GO:0046872">
    <property type="term" value="F:metal ion binding"/>
    <property type="evidence" value="ECO:0007669"/>
    <property type="project" value="UniProtKB-KW"/>
</dbReference>
<dbReference type="Pfam" id="PF05547">
    <property type="entry name" value="Peptidase_M6"/>
    <property type="match status" value="1"/>
</dbReference>
<gene>
    <name evidence="14" type="ORF">A8L45_20325</name>
</gene>
<evidence type="ECO:0000256" key="7">
    <source>
        <dbReference type="ARBA" id="ARBA00022801"/>
    </source>
</evidence>
<evidence type="ECO:0000256" key="8">
    <source>
        <dbReference type="ARBA" id="ARBA00022833"/>
    </source>
</evidence>
<dbReference type="SMART" id="SM00089">
    <property type="entry name" value="PKD"/>
    <property type="match status" value="1"/>
</dbReference>
<comment type="subcellular location">
    <subcellularLocation>
        <location evidence="2">Secreted</location>
    </subcellularLocation>
</comment>
<dbReference type="InterPro" id="IPR000601">
    <property type="entry name" value="PKD_dom"/>
</dbReference>
<dbReference type="PANTHER" id="PTHR13062">
    <property type="entry name" value="COLLAGENASE"/>
    <property type="match status" value="1"/>
</dbReference>
<keyword evidence="10" id="KW-0843">Virulence</keyword>
<dbReference type="InterPro" id="IPR035986">
    <property type="entry name" value="PKD_dom_sf"/>
</dbReference>
<dbReference type="GO" id="GO:0005576">
    <property type="term" value="C:extracellular region"/>
    <property type="evidence" value="ECO:0007669"/>
    <property type="project" value="UniProtKB-SubCell"/>
</dbReference>
<proteinExistence type="predicted"/>
<keyword evidence="5" id="KW-0479">Metal-binding</keyword>
<evidence type="ECO:0000256" key="1">
    <source>
        <dbReference type="ARBA" id="ARBA00001947"/>
    </source>
</evidence>
<sequence>MKKFIKCTLAAAIAASVSGAALAATPFDRAIVNEEQIVAHLKRSGKIAPNATPQQITKALEEYIQGTQPEDDGVFAKEEKSQKANILLNKQNLKKFGTRASFYAETAENTRTDKVLALLIDFPDLPHDDNKITPEMTGMYYPEYPVTHYDGLLFGDGYKGPNDETLMTMRQFYEQESGGTYSVAGKAVGWYRAKHPAAYYGAHTENGGKDKDARSLVREALDALAADPSIDLADYDLEDRYDLDKDGNVLEPDGLIDHLMIFHSSVGEEAGGGALGKDAIWSHRWNLGEHPHELDGTEHDIPNGNSGKRWGGKYAAYDYTIQPIDAAAGVCSHEYAHDLGLPDEYDTQYSGKGEPVSMWSVMSSGSWAGKIPGSEPVAFSSWAKEYLFAKLGGNWINVQQLALDDVKESKKVVRITETVENNDGINHVRIDLPPQKIEEVLPKEGAFHYWSQKGDNLHTRMSTKVTLPTASDIKLTFDAYFEIEKDYDYARVLVNGTALKGNVTTDSDPHSLGLVPGISSKSAEHPDSVDGWVPAVFDLTAYSGQEVDIVFAYDTDGGWVEQGLYTDNVKVVADGQVVLADDAETDNGLSLAGFVKNDGYGYYDHYYMLQWRSHKGVDGGLKNLRRYGQDYSFEPGLVVWYADTAYTDNWTGTHPGKGWLGVVDADQNAIKWSADDSAAVTRFQVRDATFSLNNQAPMYLDNNGNILEDQHLESSSVFFDKADYSSPDVPDAGRLIPGYGLKVEVLSQEADNSSAIIEISVQEAVSASFSMVRDELQVTFLNNSTVYGTNAKYQWDFGDGNSSTVKNAVHEYAKDGSYEVTLTVTDELGQVSVSTQTVTVKLESAGSAYLLMMLLAPLAFARRKSKKA</sequence>
<dbReference type="PROSITE" id="PS50093">
    <property type="entry name" value="PKD"/>
    <property type="match status" value="1"/>
</dbReference>
<feature type="chain" id="PRO_5008672905" evidence="12">
    <location>
        <begin position="24"/>
        <end position="868"/>
    </location>
</feature>
<dbReference type="Pfam" id="PF20774">
    <property type="entry name" value="InhA-like_VEG"/>
    <property type="match status" value="1"/>
</dbReference>
<dbReference type="AlphaFoldDB" id="A0A1C3EAJ6"/>
<keyword evidence="3" id="KW-0964">Secreted</keyword>
<evidence type="ECO:0000256" key="2">
    <source>
        <dbReference type="ARBA" id="ARBA00004613"/>
    </source>
</evidence>
<evidence type="ECO:0000256" key="5">
    <source>
        <dbReference type="ARBA" id="ARBA00022723"/>
    </source>
</evidence>
<keyword evidence="8" id="KW-0862">Zinc</keyword>
<dbReference type="EMBL" id="LYBM01000054">
    <property type="protein sequence ID" value="ODA30281.1"/>
    <property type="molecule type" value="Genomic_DNA"/>
</dbReference>
<dbReference type="RefSeq" id="WP_068905193.1">
    <property type="nucleotide sequence ID" value="NZ_JBHUIF010000012.1"/>
</dbReference>
<dbReference type="GO" id="GO:0006508">
    <property type="term" value="P:proteolysis"/>
    <property type="evidence" value="ECO:0007669"/>
    <property type="project" value="UniProtKB-KW"/>
</dbReference>
<dbReference type="InterPro" id="IPR013783">
    <property type="entry name" value="Ig-like_fold"/>
</dbReference>
<comment type="cofactor">
    <cofactor evidence="1">
        <name>Zn(2+)</name>
        <dbReference type="ChEBI" id="CHEBI:29105"/>
    </cofactor>
</comment>
<evidence type="ECO:0000259" key="13">
    <source>
        <dbReference type="PROSITE" id="PS50093"/>
    </source>
</evidence>
<evidence type="ECO:0000256" key="4">
    <source>
        <dbReference type="ARBA" id="ARBA00022670"/>
    </source>
</evidence>
<evidence type="ECO:0000256" key="6">
    <source>
        <dbReference type="ARBA" id="ARBA00022729"/>
    </source>
</evidence>
<keyword evidence="7" id="KW-0378">Hydrolase</keyword>
<dbReference type="InterPro" id="IPR022409">
    <property type="entry name" value="PKD/Chitinase_dom"/>
</dbReference>
<dbReference type="NCBIfam" id="TIGR03296">
    <property type="entry name" value="M6dom_TIGR03296"/>
    <property type="match status" value="1"/>
</dbReference>
<reference evidence="14 15" key="1">
    <citation type="submission" date="2016-05" db="EMBL/GenBank/DDBJ databases">
        <title>Genomic Taxonomy of the Vibrionaceae.</title>
        <authorList>
            <person name="Gomez-Gil B."/>
            <person name="Enciso-Ibarra J."/>
        </authorList>
    </citation>
    <scope>NUCLEOTIDE SEQUENCE [LARGE SCALE GENOMIC DNA]</scope>
    <source>
        <strain evidence="14 15">CAIM 1920</strain>
    </source>
</reference>
<dbReference type="Proteomes" id="UP000094936">
    <property type="component" value="Unassembled WGS sequence"/>
</dbReference>
<feature type="domain" description="PKD" evidence="13">
    <location>
        <begin position="788"/>
        <end position="847"/>
    </location>
</feature>
<evidence type="ECO:0000256" key="9">
    <source>
        <dbReference type="ARBA" id="ARBA00022837"/>
    </source>
</evidence>
<dbReference type="SUPFAM" id="SSF55486">
    <property type="entry name" value="Metalloproteases ('zincins'), catalytic domain"/>
    <property type="match status" value="1"/>
</dbReference>
<dbReference type="STRING" id="1080227.A8L45_20325"/>
<keyword evidence="4 14" id="KW-0645">Protease</keyword>
<protein>
    <submittedName>
        <fullName evidence="14">Protease</fullName>
    </submittedName>
</protein>
<evidence type="ECO:0000256" key="12">
    <source>
        <dbReference type="SAM" id="SignalP"/>
    </source>
</evidence>
<keyword evidence="11" id="KW-0482">Metalloprotease</keyword>
<dbReference type="Pfam" id="PF20773">
    <property type="entry name" value="InhA-like_MAM"/>
    <property type="match status" value="1"/>
</dbReference>